<accession>A0A9Q7XUG3</accession>
<dbReference type="EMBL" id="LT984814">
    <property type="protein sequence ID" value="SPD67450.1"/>
    <property type="molecule type" value="Genomic_DNA"/>
</dbReference>
<comment type="similarity">
    <text evidence="1">Belongs to the UPF0065 (bug) family.</text>
</comment>
<evidence type="ECO:0000256" key="1">
    <source>
        <dbReference type="ARBA" id="ARBA00006987"/>
    </source>
</evidence>
<feature type="signal peptide" evidence="2">
    <location>
        <begin position="1"/>
        <end position="22"/>
    </location>
</feature>
<gene>
    <name evidence="3" type="ORF">CBM2636_MP20300</name>
</gene>
<dbReference type="InterPro" id="IPR005064">
    <property type="entry name" value="BUG"/>
</dbReference>
<dbReference type="PIRSF" id="PIRSF017082">
    <property type="entry name" value="YflP"/>
    <property type="match status" value="1"/>
</dbReference>
<dbReference type="SUPFAM" id="SSF53850">
    <property type="entry name" value="Periplasmic binding protein-like II"/>
    <property type="match status" value="1"/>
</dbReference>
<name>A0A9Q7XUG3_9BURK</name>
<keyword evidence="2" id="KW-0732">Signal</keyword>
<dbReference type="AlphaFoldDB" id="A0A9Q7XUG3"/>
<dbReference type="PANTHER" id="PTHR42928:SF5">
    <property type="entry name" value="BLR1237 PROTEIN"/>
    <property type="match status" value="1"/>
</dbReference>
<feature type="chain" id="PRO_5040340816" evidence="2">
    <location>
        <begin position="23"/>
        <end position="316"/>
    </location>
</feature>
<dbReference type="Gene3D" id="3.40.190.10">
    <property type="entry name" value="Periplasmic binding protein-like II"/>
    <property type="match status" value="1"/>
</dbReference>
<organism evidence="3 4">
    <name type="scientific">Cupriavidus taiwanensis</name>
    <dbReference type="NCBI Taxonomy" id="164546"/>
    <lineage>
        <taxon>Bacteria</taxon>
        <taxon>Pseudomonadati</taxon>
        <taxon>Pseudomonadota</taxon>
        <taxon>Betaproteobacteria</taxon>
        <taxon>Burkholderiales</taxon>
        <taxon>Burkholderiaceae</taxon>
        <taxon>Cupriavidus</taxon>
    </lineage>
</organism>
<reference evidence="3 4" key="1">
    <citation type="submission" date="2018-01" db="EMBL/GenBank/DDBJ databases">
        <authorList>
            <person name="Clerissi C."/>
        </authorList>
    </citation>
    <scope>NUCLEOTIDE SEQUENCE [LARGE SCALE GENOMIC DNA]</scope>
    <source>
        <strain evidence="3">Cupriavidus taiwanensis SWF 66322</strain>
        <plasmid evidence="4">cbm2636_mp</plasmid>
    </source>
</reference>
<dbReference type="Pfam" id="PF03401">
    <property type="entry name" value="TctC"/>
    <property type="match status" value="1"/>
</dbReference>
<geneLocation type="plasmid" evidence="4">
    <name>cbm2636_mp</name>
</geneLocation>
<proteinExistence type="inferred from homology"/>
<evidence type="ECO:0000256" key="2">
    <source>
        <dbReference type="SAM" id="SignalP"/>
    </source>
</evidence>
<keyword evidence="3" id="KW-0614">Plasmid</keyword>
<evidence type="ECO:0000313" key="3">
    <source>
        <dbReference type="EMBL" id="SPD67450.1"/>
    </source>
</evidence>
<dbReference type="Proteomes" id="UP000254259">
    <property type="component" value="Plasmid CBM2636_mp"/>
</dbReference>
<dbReference type="PANTHER" id="PTHR42928">
    <property type="entry name" value="TRICARBOXYLATE-BINDING PROTEIN"/>
    <property type="match status" value="1"/>
</dbReference>
<dbReference type="CDD" id="cd07012">
    <property type="entry name" value="PBP2_Bug_TTT"/>
    <property type="match status" value="1"/>
</dbReference>
<protein>
    <submittedName>
        <fullName evidence="3">LacI family transcriptional regulator</fullName>
    </submittedName>
</protein>
<evidence type="ECO:0000313" key="4">
    <source>
        <dbReference type="Proteomes" id="UP000254259"/>
    </source>
</evidence>
<dbReference type="InterPro" id="IPR042100">
    <property type="entry name" value="Bug_dom1"/>
</dbReference>
<dbReference type="RefSeq" id="WP_115713005.1">
    <property type="nucleotide sequence ID" value="NZ_LT984814.1"/>
</dbReference>
<sequence>MLRKFIFLATCFCLFAGNAAMAQGQVVRIVVPIGVGNSFDTSARVLAEALRKATGQSYIVDNRPGGGGIVGTAEVARAKPDGLTLLYTTAGHATNAALHAKLQYDSIKSFTPISMITQSSGFVLLVRADSPFRTVRDLIAAAKSKPGSVSFGSFGIGNTTHVVGALFARGAGVQMLHVPYRSPVSDFLGGQVDSIFIGESTAMPLLKDGKVRALAISASKRSPTLPDVPTFEEVGVKGADVPAWSGLLGPAGMSPESVKKLYAALQQAVKTPEFQASLKINAANVVLMAPDQFAKELESEVVRFKTQLPSLGIQME</sequence>
<dbReference type="Gene3D" id="3.40.190.150">
    <property type="entry name" value="Bordetella uptake gene, domain 1"/>
    <property type="match status" value="1"/>
</dbReference>